<evidence type="ECO:0000256" key="2">
    <source>
        <dbReference type="ARBA" id="ARBA00023033"/>
    </source>
</evidence>
<evidence type="ECO:0000259" key="3">
    <source>
        <dbReference type="Pfam" id="PF01494"/>
    </source>
</evidence>
<reference evidence="4" key="1">
    <citation type="submission" date="2020-08" db="EMBL/GenBank/DDBJ databases">
        <title>Novel species isolated from subtropical streams in China.</title>
        <authorList>
            <person name="Lu H."/>
        </authorList>
    </citation>
    <scope>NUCLEOTIDE SEQUENCE</scope>
    <source>
        <strain evidence="4">LX22W</strain>
    </source>
</reference>
<dbReference type="Gene3D" id="3.50.50.60">
    <property type="entry name" value="FAD/NAD(P)-binding domain"/>
    <property type="match status" value="1"/>
</dbReference>
<dbReference type="RefSeq" id="WP_186916665.1">
    <property type="nucleotide sequence ID" value="NZ_JACOFZ010000004.1"/>
</dbReference>
<name>A0A923KLN8_9BURK</name>
<dbReference type="SUPFAM" id="SSF51905">
    <property type="entry name" value="FAD/NAD(P)-binding domain"/>
    <property type="match status" value="1"/>
</dbReference>
<keyword evidence="5" id="KW-1185">Reference proteome</keyword>
<dbReference type="GO" id="GO:0004497">
    <property type="term" value="F:monooxygenase activity"/>
    <property type="evidence" value="ECO:0007669"/>
    <property type="project" value="UniProtKB-KW"/>
</dbReference>
<dbReference type="InterPro" id="IPR002938">
    <property type="entry name" value="FAD-bd"/>
</dbReference>
<dbReference type="AlphaFoldDB" id="A0A923KLN8"/>
<protein>
    <submittedName>
        <fullName evidence="4">FAD-dependent monooxygenase</fullName>
    </submittedName>
</protein>
<evidence type="ECO:0000256" key="1">
    <source>
        <dbReference type="ARBA" id="ARBA00023002"/>
    </source>
</evidence>
<dbReference type="InterPro" id="IPR050493">
    <property type="entry name" value="FAD-dep_Monooxygenase_BioMet"/>
</dbReference>
<comment type="caution">
    <text evidence="4">The sequence shown here is derived from an EMBL/GenBank/DDBJ whole genome shotgun (WGS) entry which is preliminary data.</text>
</comment>
<dbReference type="PANTHER" id="PTHR13789">
    <property type="entry name" value="MONOOXYGENASE"/>
    <property type="match status" value="1"/>
</dbReference>
<keyword evidence="2 4" id="KW-0503">Monooxygenase</keyword>
<evidence type="ECO:0000313" key="5">
    <source>
        <dbReference type="Proteomes" id="UP000627446"/>
    </source>
</evidence>
<dbReference type="PRINTS" id="PR00420">
    <property type="entry name" value="RNGMNOXGNASE"/>
</dbReference>
<dbReference type="InterPro" id="IPR036188">
    <property type="entry name" value="FAD/NAD-bd_sf"/>
</dbReference>
<keyword evidence="1" id="KW-0560">Oxidoreductase</keyword>
<dbReference type="Pfam" id="PF01494">
    <property type="entry name" value="FAD_binding_3"/>
    <property type="match status" value="1"/>
</dbReference>
<dbReference type="PANTHER" id="PTHR13789:SF309">
    <property type="entry name" value="PUTATIVE (AFU_ORTHOLOGUE AFUA_6G14510)-RELATED"/>
    <property type="match status" value="1"/>
</dbReference>
<accession>A0A923KLN8</accession>
<dbReference type="GO" id="GO:0071949">
    <property type="term" value="F:FAD binding"/>
    <property type="evidence" value="ECO:0007669"/>
    <property type="project" value="InterPro"/>
</dbReference>
<evidence type="ECO:0000313" key="4">
    <source>
        <dbReference type="EMBL" id="MBC3882045.1"/>
    </source>
</evidence>
<organism evidence="4 5">
    <name type="scientific">Undibacterium nitidum</name>
    <dbReference type="NCBI Taxonomy" id="2762298"/>
    <lineage>
        <taxon>Bacteria</taxon>
        <taxon>Pseudomonadati</taxon>
        <taxon>Pseudomonadota</taxon>
        <taxon>Betaproteobacteria</taxon>
        <taxon>Burkholderiales</taxon>
        <taxon>Oxalobacteraceae</taxon>
        <taxon>Undibacterium</taxon>
    </lineage>
</organism>
<proteinExistence type="predicted"/>
<dbReference type="Proteomes" id="UP000627446">
    <property type="component" value="Unassembled WGS sequence"/>
</dbReference>
<sequence length="408" mass="45369">MTQIAIAGAGIAGLAAAIHLTRLGIQVAVFEHVSDPTPVGAGLLLQPSGQAMLAELGLLDTIQAKASRVDSLEGYSGNWKALNLHYQRVNPEWYGLGIHRASLHHTLWQCAIELGVPIHLGQGVSAFEQDEQGVCFTVNDVRLPLHRVDNHRADALIIANGTRSHLRDQLPIPQSHRPYPWGAFWAVLDKDDWPYPHILMQRYRGAQVMLGVLPSGINPRTGKQCYSLFWSLPKSAFGEYKTQGIQGLIQRIAPIWPEVAQWLSDARDTQIAIAEYADVRLQSYHHQRVLVMGDAAHAMSPQLGQGANMALIDASVLAKLWSINAANSEAVLETFAQFSQRRRRQIAYYQMASKFMTPLYQSNYPIAWLRDIGTSIGNRIPPVYRQYLLTLCGAKQGIFDLNARIDDL</sequence>
<feature type="domain" description="FAD-binding" evidence="3">
    <location>
        <begin position="2"/>
        <end position="344"/>
    </location>
</feature>
<gene>
    <name evidence="4" type="ORF">H8K36_11700</name>
</gene>
<dbReference type="EMBL" id="JACOFZ010000004">
    <property type="protein sequence ID" value="MBC3882045.1"/>
    <property type="molecule type" value="Genomic_DNA"/>
</dbReference>